<evidence type="ECO:0000313" key="12">
    <source>
        <dbReference type="Proteomes" id="UP000092445"/>
    </source>
</evidence>
<dbReference type="SMART" id="SM00524">
    <property type="entry name" value="DWB"/>
    <property type="match status" value="1"/>
</dbReference>
<organism evidence="11 12">
    <name type="scientific">Glossina pallidipes</name>
    <name type="common">Tsetse fly</name>
    <dbReference type="NCBI Taxonomy" id="7398"/>
    <lineage>
        <taxon>Eukaryota</taxon>
        <taxon>Metazoa</taxon>
        <taxon>Ecdysozoa</taxon>
        <taxon>Arthropoda</taxon>
        <taxon>Hexapoda</taxon>
        <taxon>Insecta</taxon>
        <taxon>Pterygota</taxon>
        <taxon>Neoptera</taxon>
        <taxon>Endopterygota</taxon>
        <taxon>Diptera</taxon>
        <taxon>Brachycera</taxon>
        <taxon>Muscomorpha</taxon>
        <taxon>Hippoboscoidea</taxon>
        <taxon>Glossinidae</taxon>
        <taxon>Glossina</taxon>
    </lineage>
</organism>
<dbReference type="GO" id="GO:0060395">
    <property type="term" value="P:SMAD protein signal transduction"/>
    <property type="evidence" value="ECO:0007669"/>
    <property type="project" value="TreeGrafter"/>
</dbReference>
<evidence type="ECO:0000313" key="11">
    <source>
        <dbReference type="EnsemblMetazoa" id="GPAI006153-PA"/>
    </source>
</evidence>
<dbReference type="Pfam" id="PF03166">
    <property type="entry name" value="MH2"/>
    <property type="match status" value="1"/>
</dbReference>
<keyword evidence="4 7" id="KW-0805">Transcription regulation</keyword>
<name>A0A1A9Z7D8_GLOPL</name>
<keyword evidence="6 7" id="KW-0539">Nucleus</keyword>
<dbReference type="Proteomes" id="UP000092445">
    <property type="component" value="Unassembled WGS sequence"/>
</dbReference>
<dbReference type="GO" id="GO:0050793">
    <property type="term" value="P:regulation of developmental process"/>
    <property type="evidence" value="ECO:0007669"/>
    <property type="project" value="UniProtKB-ARBA"/>
</dbReference>
<dbReference type="InterPro" id="IPR017855">
    <property type="entry name" value="SMAD-like_dom_sf"/>
</dbReference>
<dbReference type="STRING" id="7398.A0A1A9Z7D8"/>
<keyword evidence="2" id="KW-0479">Metal-binding</keyword>
<dbReference type="SMART" id="SM00523">
    <property type="entry name" value="DWA"/>
    <property type="match status" value="1"/>
</dbReference>
<dbReference type="AlphaFoldDB" id="A0A1A9Z7D8"/>
<feature type="domain" description="MH1" evidence="9">
    <location>
        <begin position="238"/>
        <end position="374"/>
    </location>
</feature>
<dbReference type="InterPro" id="IPR013790">
    <property type="entry name" value="Dwarfin"/>
</dbReference>
<evidence type="ECO:0000256" key="4">
    <source>
        <dbReference type="ARBA" id="ARBA00023015"/>
    </source>
</evidence>
<feature type="compositionally biased region" description="Polar residues" evidence="8">
    <location>
        <begin position="43"/>
        <end position="57"/>
    </location>
</feature>
<dbReference type="PROSITE" id="PS51075">
    <property type="entry name" value="MH1"/>
    <property type="match status" value="1"/>
</dbReference>
<dbReference type="Gene3D" id="2.60.200.10">
    <property type="match status" value="1"/>
</dbReference>
<dbReference type="PANTHER" id="PTHR13703:SF54">
    <property type="entry name" value="MOTHERS AGAINST DECAPENTAPLEGIC HOMOLOG"/>
    <property type="match status" value="1"/>
</dbReference>
<dbReference type="PANTHER" id="PTHR13703">
    <property type="entry name" value="SMAD"/>
    <property type="match status" value="1"/>
</dbReference>
<dbReference type="VEuPathDB" id="VectorBase:GPAI006153"/>
<evidence type="ECO:0000256" key="8">
    <source>
        <dbReference type="SAM" id="MobiDB-lite"/>
    </source>
</evidence>
<dbReference type="SUPFAM" id="SSF49879">
    <property type="entry name" value="SMAD/FHA domain"/>
    <property type="match status" value="1"/>
</dbReference>
<dbReference type="CDD" id="cd10489">
    <property type="entry name" value="MH1_SMAD_6_7"/>
    <property type="match status" value="1"/>
</dbReference>
<feature type="domain" description="MH2" evidence="10">
    <location>
        <begin position="445"/>
        <end position="618"/>
    </location>
</feature>
<dbReference type="GO" id="GO:0071144">
    <property type="term" value="C:heteromeric SMAD protein complex"/>
    <property type="evidence" value="ECO:0007669"/>
    <property type="project" value="TreeGrafter"/>
</dbReference>
<dbReference type="InterPro" id="IPR013019">
    <property type="entry name" value="MAD_homology_MH1"/>
</dbReference>
<dbReference type="GO" id="GO:0051239">
    <property type="term" value="P:regulation of multicellular organismal process"/>
    <property type="evidence" value="ECO:0007669"/>
    <property type="project" value="UniProtKB-ARBA"/>
</dbReference>
<comment type="similarity">
    <text evidence="1 7">Belongs to the dwarfin/SMAD family.</text>
</comment>
<dbReference type="GO" id="GO:0006357">
    <property type="term" value="P:regulation of transcription by RNA polymerase II"/>
    <property type="evidence" value="ECO:0007669"/>
    <property type="project" value="TreeGrafter"/>
</dbReference>
<reference evidence="12" key="1">
    <citation type="submission" date="2014-03" db="EMBL/GenBank/DDBJ databases">
        <authorList>
            <person name="Aksoy S."/>
            <person name="Warren W."/>
            <person name="Wilson R.K."/>
        </authorList>
    </citation>
    <scope>NUCLEOTIDE SEQUENCE [LARGE SCALE GENOMIC DNA]</scope>
    <source>
        <strain evidence="12">IAEA</strain>
    </source>
</reference>
<dbReference type="GO" id="GO:0009653">
    <property type="term" value="P:anatomical structure morphogenesis"/>
    <property type="evidence" value="ECO:0007669"/>
    <property type="project" value="TreeGrafter"/>
</dbReference>
<evidence type="ECO:0000256" key="3">
    <source>
        <dbReference type="ARBA" id="ARBA00022833"/>
    </source>
</evidence>
<evidence type="ECO:0000256" key="7">
    <source>
        <dbReference type="RuleBase" id="RU361195"/>
    </source>
</evidence>
<reference evidence="11" key="2">
    <citation type="submission" date="2020-05" db="UniProtKB">
        <authorList>
            <consortium name="EnsemblMetazoa"/>
        </authorList>
    </citation>
    <scope>IDENTIFICATION</scope>
    <source>
        <strain evidence="11">IAEA</strain>
    </source>
</reference>
<dbReference type="InterPro" id="IPR036578">
    <property type="entry name" value="SMAD_MH1_sf"/>
</dbReference>
<dbReference type="GO" id="GO:0005737">
    <property type="term" value="C:cytoplasm"/>
    <property type="evidence" value="ECO:0007669"/>
    <property type="project" value="UniProtKB-SubCell"/>
</dbReference>
<evidence type="ECO:0000256" key="2">
    <source>
        <dbReference type="ARBA" id="ARBA00022723"/>
    </source>
</evidence>
<dbReference type="GO" id="GO:0046872">
    <property type="term" value="F:metal ion binding"/>
    <property type="evidence" value="ECO:0007669"/>
    <property type="project" value="UniProtKB-KW"/>
</dbReference>
<protein>
    <recommendedName>
        <fullName evidence="7">Mothers against decapentaplegic homolog</fullName>
        <shortName evidence="7">MAD homolog</shortName>
        <shortName evidence="7">Mothers against DPP homolog</shortName>
    </recommendedName>
    <alternativeName>
        <fullName evidence="7">SMAD family member</fullName>
    </alternativeName>
</protein>
<comment type="subcellular location">
    <subcellularLocation>
        <location evidence="7">Cytoplasm</location>
    </subcellularLocation>
    <subcellularLocation>
        <location evidence="7">Nucleus</location>
    </subcellularLocation>
</comment>
<sequence>MKFQSEKKELWRYASKNLQGPVGGTKRSPLLHRLQHQRLLQSEQKGNQNHSCNNAYANDSGEARSISTPPPPYSSIPELNVSRPMDYQEGNFQNHLSAINGDADVSMSATESEMNCSQICGISKGGYNIVNTGDIMLANNYENLNEISTGSNSNSNSVYLPPSEQQKKLRRISPIKKSINCDCSPPSQTITSSNSATTTTTGLFAATAAKILRNCCGGGFGSTNSESTANSSDNNNSCNKNRTMELQTDVSHPSKAQPPEQYFNALMKQLKASQITLLLKAVKARHEPTEFMQSNLSSTSRNTVHTFQANCILTQRALILGEEPYLIACRLFLWRDLKRSSQLKRLPACPNECDPVYVCCNPLHWCRILETETPPPIYQSQNMNQNEGENTRNDDNCILLAKSKQSHKSEVNKISSIEQNNSEMHGRFPVPLSTGGEDNTCPLNWCEIAYWEMAQRVGERYPAQGSTLNIYSETPYSAEGKPKTGMCLKDLVEKRNMPSPDHVQYTRQKIGLGITLQREIDGVWLYNRSTVPIFLYSPTLTESWFRVCRVEPGDCIRAFDKYRAQTLIYPAQFPGVQIGPIDTFSMRISFGKGWGYSYKRPDITRCPCWLEVLFTPQR</sequence>
<dbReference type="GO" id="GO:0140416">
    <property type="term" value="F:transcription regulator inhibitor activity"/>
    <property type="evidence" value="ECO:0007669"/>
    <property type="project" value="TreeGrafter"/>
</dbReference>
<dbReference type="Pfam" id="PF03165">
    <property type="entry name" value="MH1"/>
    <property type="match status" value="1"/>
</dbReference>
<dbReference type="InterPro" id="IPR008984">
    <property type="entry name" value="SMAD_FHA_dom_sf"/>
</dbReference>
<dbReference type="Gene3D" id="3.90.520.10">
    <property type="entry name" value="SMAD MH1 domain"/>
    <property type="match status" value="1"/>
</dbReference>
<dbReference type="SUPFAM" id="SSF56366">
    <property type="entry name" value="SMAD MH1 domain"/>
    <property type="match status" value="1"/>
</dbReference>
<dbReference type="GO" id="GO:0009791">
    <property type="term" value="P:post-embryonic development"/>
    <property type="evidence" value="ECO:0007669"/>
    <property type="project" value="UniProtKB-ARBA"/>
</dbReference>
<dbReference type="GO" id="GO:0070411">
    <property type="term" value="F:I-SMAD binding"/>
    <property type="evidence" value="ECO:0007669"/>
    <property type="project" value="TreeGrafter"/>
</dbReference>
<evidence type="ECO:0000259" key="10">
    <source>
        <dbReference type="PROSITE" id="PS51076"/>
    </source>
</evidence>
<evidence type="ECO:0000256" key="1">
    <source>
        <dbReference type="ARBA" id="ARBA00005545"/>
    </source>
</evidence>
<dbReference type="InterPro" id="IPR001132">
    <property type="entry name" value="SMAD_dom_Dwarfin-type"/>
</dbReference>
<keyword evidence="5 7" id="KW-0804">Transcription</keyword>
<dbReference type="GO" id="GO:0030154">
    <property type="term" value="P:cell differentiation"/>
    <property type="evidence" value="ECO:0007669"/>
    <property type="project" value="TreeGrafter"/>
</dbReference>
<keyword evidence="7" id="KW-0963">Cytoplasm</keyword>
<keyword evidence="12" id="KW-1185">Reference proteome</keyword>
<evidence type="ECO:0000259" key="9">
    <source>
        <dbReference type="PROSITE" id="PS51075"/>
    </source>
</evidence>
<evidence type="ECO:0000256" key="5">
    <source>
        <dbReference type="ARBA" id="ARBA00023163"/>
    </source>
</evidence>
<accession>A0A1A9Z7D8</accession>
<dbReference type="EnsemblMetazoa" id="GPAI006153-RA">
    <property type="protein sequence ID" value="GPAI006153-PA"/>
    <property type="gene ID" value="GPAI006153"/>
</dbReference>
<dbReference type="PROSITE" id="PS51076">
    <property type="entry name" value="MH2"/>
    <property type="match status" value="1"/>
</dbReference>
<dbReference type="InterPro" id="IPR003619">
    <property type="entry name" value="MAD_homology1_Dwarfin-type"/>
</dbReference>
<proteinExistence type="inferred from homology"/>
<feature type="region of interest" description="Disordered" evidence="8">
    <location>
        <begin position="43"/>
        <end position="74"/>
    </location>
</feature>
<keyword evidence="3" id="KW-0862">Zinc</keyword>
<evidence type="ECO:0000256" key="6">
    <source>
        <dbReference type="ARBA" id="ARBA00023242"/>
    </source>
</evidence>